<dbReference type="EMBL" id="CGCX01000521">
    <property type="protein sequence ID" value="CFR77884.1"/>
    <property type="molecule type" value="Genomic_DNA"/>
</dbReference>
<gene>
    <name evidence="1" type="ORF">ERS007657_01619</name>
</gene>
<protein>
    <submittedName>
        <fullName evidence="1">Uncharacterized protein</fullName>
    </submittedName>
</protein>
<organism evidence="1 2">
    <name type="scientific">Mycobacterium tuberculosis</name>
    <dbReference type="NCBI Taxonomy" id="1773"/>
    <lineage>
        <taxon>Bacteria</taxon>
        <taxon>Bacillati</taxon>
        <taxon>Actinomycetota</taxon>
        <taxon>Actinomycetes</taxon>
        <taxon>Mycobacteriales</taxon>
        <taxon>Mycobacteriaceae</taxon>
        <taxon>Mycobacterium</taxon>
        <taxon>Mycobacterium tuberculosis complex</taxon>
    </lineage>
</organism>
<dbReference type="Proteomes" id="UP000046680">
    <property type="component" value="Unassembled WGS sequence"/>
</dbReference>
<accession>A0A654TZN8</accession>
<evidence type="ECO:0000313" key="1">
    <source>
        <dbReference type="EMBL" id="CFR77884.1"/>
    </source>
</evidence>
<proteinExistence type="predicted"/>
<name>A0A654TZN8_MYCTX</name>
<dbReference type="AlphaFoldDB" id="A0A654TZN8"/>
<reference evidence="1 2" key="1">
    <citation type="submission" date="2015-03" db="EMBL/GenBank/DDBJ databases">
        <authorList>
            <consortium name="Pathogen Informatics"/>
        </authorList>
    </citation>
    <scope>NUCLEOTIDE SEQUENCE [LARGE SCALE GENOMIC DNA]</scope>
    <source>
        <strain evidence="1 2">C09601061</strain>
    </source>
</reference>
<sequence length="159" mass="16093">MNSVYWLPSIDCQRPAVWSCGFLATCPGSRPALITPSNRFSTVACDWATTPIRQACSVTNSAITRAAVYVLPVPGGPCTARYDESKSSAAAAISVTGSLLRGNAAPLRVRGGRRSSTSISAVLGSCGDPEATAAAVDSIDSRRAVVGTGGPGASANGSC</sequence>
<evidence type="ECO:0000313" key="2">
    <source>
        <dbReference type="Proteomes" id="UP000046680"/>
    </source>
</evidence>